<reference evidence="1 2" key="1">
    <citation type="submission" date="2019-01" db="EMBL/GenBank/DDBJ databases">
        <title>Sequencing of cultivated peanut Arachis hypogaea provides insights into genome evolution and oil improvement.</title>
        <authorList>
            <person name="Chen X."/>
        </authorList>
    </citation>
    <scope>NUCLEOTIDE SEQUENCE [LARGE SCALE GENOMIC DNA]</scope>
    <source>
        <strain evidence="2">cv. Fuhuasheng</strain>
        <tissue evidence="1">Leaves</tissue>
    </source>
</reference>
<dbReference type="AlphaFoldDB" id="A0A445DYG7"/>
<dbReference type="Proteomes" id="UP000289738">
    <property type="component" value="Chromosome A03"/>
</dbReference>
<dbReference type="EMBL" id="SDMP01000003">
    <property type="protein sequence ID" value="RYR68179.1"/>
    <property type="molecule type" value="Genomic_DNA"/>
</dbReference>
<sequence length="172" mass="20199">MEQERRNHLRESILHKELEEALKVKVVETLEVDSAAEELVKEDNKDDFVLEGEEIDGHPDGNRKTFTWGDKTIRIISYYYWCKSRYCYGGEFVVDIEFNSRDTLIATIKDSTIIRVWITGQYNGSHTYTKTIIYQDHVKLNSDMIVKVKSVIAEVQSKFNYMTSYRKAWLAK</sequence>
<name>A0A445DYG7_ARAHY</name>
<keyword evidence="2" id="KW-1185">Reference proteome</keyword>
<gene>
    <name evidence="1" type="ORF">Ahy_A03g014658</name>
</gene>
<organism evidence="1 2">
    <name type="scientific">Arachis hypogaea</name>
    <name type="common">Peanut</name>
    <dbReference type="NCBI Taxonomy" id="3818"/>
    <lineage>
        <taxon>Eukaryota</taxon>
        <taxon>Viridiplantae</taxon>
        <taxon>Streptophyta</taxon>
        <taxon>Embryophyta</taxon>
        <taxon>Tracheophyta</taxon>
        <taxon>Spermatophyta</taxon>
        <taxon>Magnoliopsida</taxon>
        <taxon>eudicotyledons</taxon>
        <taxon>Gunneridae</taxon>
        <taxon>Pentapetalae</taxon>
        <taxon>rosids</taxon>
        <taxon>fabids</taxon>
        <taxon>Fabales</taxon>
        <taxon>Fabaceae</taxon>
        <taxon>Papilionoideae</taxon>
        <taxon>50 kb inversion clade</taxon>
        <taxon>dalbergioids sensu lato</taxon>
        <taxon>Dalbergieae</taxon>
        <taxon>Pterocarpus clade</taxon>
        <taxon>Arachis</taxon>
    </lineage>
</organism>
<protein>
    <submittedName>
        <fullName evidence="1">Uncharacterized protein</fullName>
    </submittedName>
</protein>
<evidence type="ECO:0000313" key="2">
    <source>
        <dbReference type="Proteomes" id="UP000289738"/>
    </source>
</evidence>
<accession>A0A445DYG7</accession>
<comment type="caution">
    <text evidence="1">The sequence shown here is derived from an EMBL/GenBank/DDBJ whole genome shotgun (WGS) entry which is preliminary data.</text>
</comment>
<evidence type="ECO:0000313" key="1">
    <source>
        <dbReference type="EMBL" id="RYR68179.1"/>
    </source>
</evidence>
<proteinExistence type="predicted"/>